<sequence length="560" mass="60098">MKHIGPISGIAAYKDQYVATAGYDNQVILWDARERTALARAHHDHLANQCAFSACGRYLVTSSSDYSARIWTLPSLRLHAVLAAHTDDVEMAVFHEDGERVATCSRDHVIRVFSREGKLLAELRGHQADVISVSWERGGRTLISSSDDGTIRRWDAQTGALIETVDLQGVETDTIAIAEDGTVFAGNDHGQILLLRKGSLTPIPAHAAGIKRLTYSEGQLVSLSYDRSIIIWSFKDGALTQRRVSGLPSIVWPRSCAFLGSSQLVFGTFGSTYAAYDYEKDVWNTEGIEPDISLNAVAHANGSIYSIGDAGRLLRDGQPVSALGSLCNFLLPFEATVLTGGQMGVVFDAVRGRAIHHHRSPLNCGAAFMRGGVPHAIIGAYTGEGLVFRQEGDAIVHVATVPLHGNAIKGLACSRDTIFSVCATGAAAFHSIEDFSLVRQIDKAHGRIANGCVALADGRFASISRDKKLRLWRNGEAEVFDSPHRNSIKCVTASADGRWLASGDYAGSVALFDVAERKWARVTRPTAAGISSVAPAPQAGTFTVSSYDGDLYTVSVSASA</sequence>
<dbReference type="AlphaFoldDB" id="A0A1H7W5V4"/>
<feature type="repeat" description="WD" evidence="1">
    <location>
        <begin position="1"/>
        <end position="40"/>
    </location>
</feature>
<dbReference type="EMBL" id="FOAP01000012">
    <property type="protein sequence ID" value="SEM16388.1"/>
    <property type="molecule type" value="Genomic_DNA"/>
</dbReference>
<dbReference type="Pfam" id="PF00400">
    <property type="entry name" value="WD40"/>
    <property type="match status" value="4"/>
</dbReference>
<dbReference type="InterPro" id="IPR015943">
    <property type="entry name" value="WD40/YVTN_repeat-like_dom_sf"/>
</dbReference>
<dbReference type="CDD" id="cd00200">
    <property type="entry name" value="WD40"/>
    <property type="match status" value="1"/>
</dbReference>
<dbReference type="Gene3D" id="2.130.10.10">
    <property type="entry name" value="YVTN repeat-like/Quinoprotein amine dehydrogenase"/>
    <property type="match status" value="3"/>
</dbReference>
<feature type="repeat" description="WD" evidence="1">
    <location>
        <begin position="82"/>
        <end position="114"/>
    </location>
</feature>
<dbReference type="PANTHER" id="PTHR19879:SF9">
    <property type="entry name" value="TRANSCRIPTION INITIATION FACTOR TFIID SUBUNIT 5"/>
    <property type="match status" value="1"/>
</dbReference>
<dbReference type="SUPFAM" id="SSF50998">
    <property type="entry name" value="Quinoprotein alcohol dehydrogenase-like"/>
    <property type="match status" value="1"/>
</dbReference>
<feature type="repeat" description="WD" evidence="1">
    <location>
        <begin position="123"/>
        <end position="164"/>
    </location>
</feature>
<dbReference type="Proteomes" id="UP000182719">
    <property type="component" value="Unassembled WGS sequence"/>
</dbReference>
<dbReference type="SMART" id="SM00320">
    <property type="entry name" value="WD40"/>
    <property type="match status" value="8"/>
</dbReference>
<evidence type="ECO:0000256" key="1">
    <source>
        <dbReference type="PROSITE-ProRule" id="PRU00221"/>
    </source>
</evidence>
<organism evidence="2 3">
    <name type="scientific">Stigmatella aurantiaca</name>
    <dbReference type="NCBI Taxonomy" id="41"/>
    <lineage>
        <taxon>Bacteria</taxon>
        <taxon>Pseudomonadati</taxon>
        <taxon>Myxococcota</taxon>
        <taxon>Myxococcia</taxon>
        <taxon>Myxococcales</taxon>
        <taxon>Cystobacterineae</taxon>
        <taxon>Archangiaceae</taxon>
        <taxon>Stigmatella</taxon>
    </lineage>
</organism>
<dbReference type="InterPro" id="IPR001680">
    <property type="entry name" value="WD40_rpt"/>
</dbReference>
<dbReference type="SUPFAM" id="SSF50978">
    <property type="entry name" value="WD40 repeat-like"/>
    <property type="match status" value="1"/>
</dbReference>
<dbReference type="RefSeq" id="WP_075008597.1">
    <property type="nucleotide sequence ID" value="NZ_FOAP01000012.1"/>
</dbReference>
<dbReference type="PROSITE" id="PS50294">
    <property type="entry name" value="WD_REPEATS_REGION"/>
    <property type="match status" value="1"/>
</dbReference>
<dbReference type="PROSITE" id="PS50082">
    <property type="entry name" value="WD_REPEATS_2"/>
    <property type="match status" value="5"/>
</dbReference>
<keyword evidence="1" id="KW-0853">WD repeat</keyword>
<feature type="repeat" description="WD" evidence="1">
    <location>
        <begin position="203"/>
        <end position="242"/>
    </location>
</feature>
<dbReference type="PANTHER" id="PTHR19879">
    <property type="entry name" value="TRANSCRIPTION INITIATION FACTOR TFIID"/>
    <property type="match status" value="1"/>
</dbReference>
<gene>
    <name evidence="2" type="ORF">SAMN05444354_112148</name>
</gene>
<feature type="repeat" description="WD" evidence="1">
    <location>
        <begin position="40"/>
        <end position="81"/>
    </location>
</feature>
<keyword evidence="3" id="KW-1185">Reference proteome</keyword>
<accession>A0A1H7W5V4</accession>
<evidence type="ECO:0000313" key="3">
    <source>
        <dbReference type="Proteomes" id="UP000182719"/>
    </source>
</evidence>
<dbReference type="InterPro" id="IPR036322">
    <property type="entry name" value="WD40_repeat_dom_sf"/>
</dbReference>
<name>A0A1H7W5V4_STIAU</name>
<proteinExistence type="predicted"/>
<reference evidence="3" key="1">
    <citation type="submission" date="2016-10" db="EMBL/GenBank/DDBJ databases">
        <authorList>
            <person name="Varghese N."/>
            <person name="Submissions S."/>
        </authorList>
    </citation>
    <scope>NUCLEOTIDE SEQUENCE [LARGE SCALE GENOMIC DNA]</scope>
    <source>
        <strain evidence="3">DSM 17044</strain>
    </source>
</reference>
<protein>
    <submittedName>
        <fullName evidence="2">WD-40 repeat-containing protein</fullName>
    </submittedName>
</protein>
<dbReference type="OrthoDB" id="235631at2"/>
<evidence type="ECO:0000313" key="2">
    <source>
        <dbReference type="EMBL" id="SEM16388.1"/>
    </source>
</evidence>
<dbReference type="InterPro" id="IPR011047">
    <property type="entry name" value="Quinoprotein_ADH-like_sf"/>
</dbReference>